<organism evidence="3 4">
    <name type="scientific">Vigna mungo</name>
    <name type="common">Black gram</name>
    <name type="synonym">Phaseolus mungo</name>
    <dbReference type="NCBI Taxonomy" id="3915"/>
    <lineage>
        <taxon>Eukaryota</taxon>
        <taxon>Viridiplantae</taxon>
        <taxon>Streptophyta</taxon>
        <taxon>Embryophyta</taxon>
        <taxon>Tracheophyta</taxon>
        <taxon>Spermatophyta</taxon>
        <taxon>Magnoliopsida</taxon>
        <taxon>eudicotyledons</taxon>
        <taxon>Gunneridae</taxon>
        <taxon>Pentapetalae</taxon>
        <taxon>rosids</taxon>
        <taxon>fabids</taxon>
        <taxon>Fabales</taxon>
        <taxon>Fabaceae</taxon>
        <taxon>Papilionoideae</taxon>
        <taxon>50 kb inversion clade</taxon>
        <taxon>NPAAA clade</taxon>
        <taxon>indigoferoid/millettioid clade</taxon>
        <taxon>Phaseoleae</taxon>
        <taxon>Vigna</taxon>
    </lineage>
</organism>
<proteinExistence type="predicted"/>
<dbReference type="GO" id="GO:0008234">
    <property type="term" value="F:cysteine-type peptidase activity"/>
    <property type="evidence" value="ECO:0007669"/>
    <property type="project" value="InterPro"/>
</dbReference>
<evidence type="ECO:0000256" key="1">
    <source>
        <dbReference type="SAM" id="SignalP"/>
    </source>
</evidence>
<dbReference type="InterPro" id="IPR000668">
    <property type="entry name" value="Peptidase_C1A_C"/>
</dbReference>
<protein>
    <recommendedName>
        <fullName evidence="2">Peptidase C1A papain C-terminal domain-containing protein</fullName>
    </recommendedName>
</protein>
<evidence type="ECO:0000259" key="2">
    <source>
        <dbReference type="Pfam" id="PF00112"/>
    </source>
</evidence>
<sequence>MEASIPRRITLTVLLMVHVTIVSIDSYEDVNSYDELALKKAVANQPVSVAIEGGGREFQLYSSSVVVVLRVGGAVDIGQGRRWSQKAFRDWLSGGALPCAVSLCILKTITTFRTMVKWWRTSKCCFTVHLKNHNHTSKYGSVVAHFELRFLCLWSLVFVVPMCWWSLVVEWWSGLNSSSEQLSSAFEGSLTFKHRLRVTVFRNMVEREFFFILREANRLHANGQKDNMEKLEVQGEYLEVQRQF</sequence>
<keyword evidence="1" id="KW-0732">Signal</keyword>
<dbReference type="Gene3D" id="3.90.70.10">
    <property type="entry name" value="Cysteine proteinases"/>
    <property type="match status" value="1"/>
</dbReference>
<feature type="chain" id="PRO_5042876504" description="Peptidase C1A papain C-terminal domain-containing protein" evidence="1">
    <location>
        <begin position="27"/>
        <end position="244"/>
    </location>
</feature>
<evidence type="ECO:0000313" key="3">
    <source>
        <dbReference type="EMBL" id="WVZ26540.1"/>
    </source>
</evidence>
<feature type="signal peptide" evidence="1">
    <location>
        <begin position="1"/>
        <end position="26"/>
    </location>
</feature>
<gene>
    <name evidence="3" type="ORF">V8G54_005084</name>
</gene>
<accession>A0AAQ3PJL2</accession>
<name>A0AAQ3PJL2_VIGMU</name>
<dbReference type="GO" id="GO:0006508">
    <property type="term" value="P:proteolysis"/>
    <property type="evidence" value="ECO:0007669"/>
    <property type="project" value="InterPro"/>
</dbReference>
<keyword evidence="4" id="KW-1185">Reference proteome</keyword>
<dbReference type="InterPro" id="IPR038765">
    <property type="entry name" value="Papain-like_cys_pep_sf"/>
</dbReference>
<dbReference type="Proteomes" id="UP001374535">
    <property type="component" value="Chromosome 1"/>
</dbReference>
<dbReference type="AlphaFoldDB" id="A0AAQ3PJL2"/>
<reference evidence="3 4" key="1">
    <citation type="journal article" date="2023" name="Life. Sci Alliance">
        <title>Evolutionary insights into 3D genome organization and epigenetic landscape of Vigna mungo.</title>
        <authorList>
            <person name="Junaid A."/>
            <person name="Singh B."/>
            <person name="Bhatia S."/>
        </authorList>
    </citation>
    <scope>NUCLEOTIDE SEQUENCE [LARGE SCALE GENOMIC DNA]</scope>
    <source>
        <strain evidence="3">Urdbean</strain>
    </source>
</reference>
<dbReference type="EMBL" id="CP144700">
    <property type="protein sequence ID" value="WVZ26540.1"/>
    <property type="molecule type" value="Genomic_DNA"/>
</dbReference>
<evidence type="ECO:0000313" key="4">
    <source>
        <dbReference type="Proteomes" id="UP001374535"/>
    </source>
</evidence>
<dbReference type="SUPFAM" id="SSF54001">
    <property type="entry name" value="Cysteine proteinases"/>
    <property type="match status" value="1"/>
</dbReference>
<feature type="domain" description="Peptidase C1A papain C-terminal" evidence="2">
    <location>
        <begin position="20"/>
        <end position="67"/>
    </location>
</feature>
<dbReference type="Pfam" id="PF00112">
    <property type="entry name" value="Peptidase_C1"/>
    <property type="match status" value="1"/>
</dbReference>